<dbReference type="OrthoDB" id="3197423at2"/>
<dbReference type="GO" id="GO:0006355">
    <property type="term" value="P:regulation of DNA-templated transcription"/>
    <property type="evidence" value="ECO:0007669"/>
    <property type="project" value="InterPro"/>
</dbReference>
<dbReference type="AlphaFoldDB" id="A0A1I2CN04"/>
<proteinExistence type="predicted"/>
<dbReference type="Gene3D" id="1.10.10.10">
    <property type="entry name" value="Winged helix-like DNA-binding domain superfamily/Winged helix DNA-binding domain"/>
    <property type="match status" value="1"/>
</dbReference>
<dbReference type="Pfam" id="PF13191">
    <property type="entry name" value="AAA_16"/>
    <property type="match status" value="1"/>
</dbReference>
<dbReference type="InterPro" id="IPR016032">
    <property type="entry name" value="Sig_transdc_resp-reg_C-effctor"/>
</dbReference>
<feature type="compositionally biased region" description="Polar residues" evidence="4">
    <location>
        <begin position="867"/>
        <end position="878"/>
    </location>
</feature>
<evidence type="ECO:0000313" key="6">
    <source>
        <dbReference type="EMBL" id="SFE69525.1"/>
    </source>
</evidence>
<evidence type="ECO:0000256" key="1">
    <source>
        <dbReference type="ARBA" id="ARBA00023015"/>
    </source>
</evidence>
<sequence>MAPLRGLARDPETRAREAHVVRQTEVEHACAVVLGGGGVIVWVGDVGSGKTTLLTNALAMAVQRAIERDSRHTVHQLRVNAAAGPYGAIHPGEYARLFVDQLAQSSGNQVPEALREMLDRWCAGDAESPDLVATLLGQWLEVALAGDLLVLAVDDLDQIDELSRYIIVSMVAQRWASLTLLATARSASELVHLPQPYELRDLRPIEAPEALRLIAGERHGAISPYVAGQLTRALSGNVGAIAEVARVLTEQQLAGHSALPEPLPAVPALLRCCEPVLESISAEHEDALRIAALSVRNRVDGLLLATGLSIEDLVDGPLAPCLRVHSGRVGFADERLRQLVLVRSSVVQAARAHAALARAAGKFDDDDAQTWHLSQASLDGDATLVPRLVEVAETLLQRGDAAWAYRVAREASGLAEGAQQASAAALAGRAAAASGLVWDALARLGFANQAGDLAVQAATVASLIEVVSAVNPQVPGDLLDQHLERCRTTPEEDLPPGYVTQILIAAIAVANLHAARGEGTAARRMLQTASALGGDLRRERVIRLGRIWLGLFGVSGFEPELVAPTLEDSPRYTSFAGTINALVHARDGKYDAALRLVTSELARSIDLEQGHGWSSAGLNARTPSEVAELQVVYALVQSWAGDLGSARSGLQAAAFEAPVSVQLSGLGARLARRLDVLCVGEIGAVAAAIASTSGQAPLLARASASIDRAAEMALHGHPAEAGTLMVLALERARPDDAWVFPIPMPDVINTLVRAGRPDEARHAEELLAEHRRYLPEPWRAAQAARNAVLLAPPHELERALDRLAEVGRGLVSTFELGRNSLAAGWALREKDPTRARHHLVGAIDLLDQAGAQTVARVARADLAALSRQTPSTGSTQPVDTAASARGTAAPVSWTDRPAEAAAPQPTPEVLRGRLSSGRDARTPPTPVRPAVTAVPGWATALTERELEVALAVVAGASNRQIADSLALSVRTVEVHVSKIFKKLGVRSRRELGEIAFAEAHGAAPAGPPAT</sequence>
<keyword evidence="2" id="KW-0238">DNA-binding</keyword>
<dbReference type="PANTHER" id="PTHR44688">
    <property type="entry name" value="DNA-BINDING TRANSCRIPTIONAL ACTIVATOR DEVR_DOSR"/>
    <property type="match status" value="1"/>
</dbReference>
<dbReference type="PROSITE" id="PS50043">
    <property type="entry name" value="HTH_LUXR_2"/>
    <property type="match status" value="1"/>
</dbReference>
<feature type="region of interest" description="Disordered" evidence="4">
    <location>
        <begin position="867"/>
        <end position="930"/>
    </location>
</feature>
<keyword evidence="1" id="KW-0805">Transcription regulation</keyword>
<keyword evidence="7" id="KW-1185">Reference proteome</keyword>
<keyword evidence="3" id="KW-0804">Transcription</keyword>
<dbReference type="EMBL" id="FONZ01000001">
    <property type="protein sequence ID" value="SFE69525.1"/>
    <property type="molecule type" value="Genomic_DNA"/>
</dbReference>
<evidence type="ECO:0000259" key="5">
    <source>
        <dbReference type="PROSITE" id="PS50043"/>
    </source>
</evidence>
<dbReference type="RefSeq" id="WP_093374239.1">
    <property type="nucleotide sequence ID" value="NZ_BNAN01000001.1"/>
</dbReference>
<evidence type="ECO:0000313" key="7">
    <source>
        <dbReference type="Proteomes" id="UP000198520"/>
    </source>
</evidence>
<dbReference type="InterPro" id="IPR041664">
    <property type="entry name" value="AAA_16"/>
</dbReference>
<protein>
    <submittedName>
        <fullName evidence="6">AAA ATPase domain-containing protein</fullName>
    </submittedName>
</protein>
<dbReference type="STRING" id="285351.SAMN04488035_0189"/>
<name>A0A1I2CN04_9MICO</name>
<dbReference type="SUPFAM" id="SSF46894">
    <property type="entry name" value="C-terminal effector domain of the bipartite response regulators"/>
    <property type="match status" value="1"/>
</dbReference>
<feature type="domain" description="HTH luxR-type" evidence="5">
    <location>
        <begin position="934"/>
        <end position="999"/>
    </location>
</feature>
<dbReference type="GO" id="GO:0003677">
    <property type="term" value="F:DNA binding"/>
    <property type="evidence" value="ECO:0007669"/>
    <property type="project" value="UniProtKB-KW"/>
</dbReference>
<dbReference type="Proteomes" id="UP000198520">
    <property type="component" value="Unassembled WGS sequence"/>
</dbReference>
<dbReference type="PANTHER" id="PTHR44688:SF16">
    <property type="entry name" value="DNA-BINDING TRANSCRIPTIONAL ACTIVATOR DEVR_DOSR"/>
    <property type="match status" value="1"/>
</dbReference>
<gene>
    <name evidence="6" type="ORF">SAMN04488035_0189</name>
</gene>
<evidence type="ECO:0000256" key="3">
    <source>
        <dbReference type="ARBA" id="ARBA00023163"/>
    </source>
</evidence>
<reference evidence="7" key="1">
    <citation type="submission" date="2016-10" db="EMBL/GenBank/DDBJ databases">
        <authorList>
            <person name="Varghese N."/>
            <person name="Submissions S."/>
        </authorList>
    </citation>
    <scope>NUCLEOTIDE SEQUENCE [LARGE SCALE GENOMIC DNA]</scope>
    <source>
        <strain evidence="7">DSM 19083</strain>
    </source>
</reference>
<evidence type="ECO:0000256" key="2">
    <source>
        <dbReference type="ARBA" id="ARBA00023125"/>
    </source>
</evidence>
<dbReference type="PRINTS" id="PR00038">
    <property type="entry name" value="HTHLUXR"/>
</dbReference>
<dbReference type="InterPro" id="IPR000792">
    <property type="entry name" value="Tscrpt_reg_LuxR_C"/>
</dbReference>
<organism evidence="6 7">
    <name type="scientific">Flavimobilis marinus</name>
    <dbReference type="NCBI Taxonomy" id="285351"/>
    <lineage>
        <taxon>Bacteria</taxon>
        <taxon>Bacillati</taxon>
        <taxon>Actinomycetota</taxon>
        <taxon>Actinomycetes</taxon>
        <taxon>Micrococcales</taxon>
        <taxon>Jonesiaceae</taxon>
        <taxon>Flavimobilis</taxon>
    </lineage>
</organism>
<accession>A0A1I2CN04</accession>
<dbReference type="SMART" id="SM00421">
    <property type="entry name" value="HTH_LUXR"/>
    <property type="match status" value="1"/>
</dbReference>
<dbReference type="Pfam" id="PF00196">
    <property type="entry name" value="GerE"/>
    <property type="match status" value="1"/>
</dbReference>
<dbReference type="InterPro" id="IPR036388">
    <property type="entry name" value="WH-like_DNA-bd_sf"/>
</dbReference>
<evidence type="ECO:0000256" key="4">
    <source>
        <dbReference type="SAM" id="MobiDB-lite"/>
    </source>
</evidence>
<dbReference type="CDD" id="cd06170">
    <property type="entry name" value="LuxR_C_like"/>
    <property type="match status" value="1"/>
</dbReference>
<dbReference type="InterPro" id="IPR027417">
    <property type="entry name" value="P-loop_NTPase"/>
</dbReference>
<dbReference type="SUPFAM" id="SSF52540">
    <property type="entry name" value="P-loop containing nucleoside triphosphate hydrolases"/>
    <property type="match status" value="1"/>
</dbReference>